<protein>
    <submittedName>
        <fullName evidence="1">Uncharacterized protein</fullName>
    </submittedName>
</protein>
<evidence type="ECO:0000313" key="1">
    <source>
        <dbReference type="EMBL" id="NWJ46542.1"/>
    </source>
</evidence>
<reference evidence="2" key="2">
    <citation type="journal article" date="2024" name="Nature">
        <title>Anoxygenic phototroph of the Chloroflexota uses a type I reaction centre.</title>
        <authorList>
            <person name="Tsuji J.M."/>
            <person name="Shaw N.A."/>
            <person name="Nagashima S."/>
            <person name="Venkiteswaran J.J."/>
            <person name="Schiff S.L."/>
            <person name="Watanabe T."/>
            <person name="Fukui M."/>
            <person name="Hanada S."/>
            <person name="Tank M."/>
            <person name="Neufeld J.D."/>
        </authorList>
    </citation>
    <scope>NUCLEOTIDE SEQUENCE</scope>
    <source>
        <strain evidence="2">L227-S17</strain>
    </source>
</reference>
<proteinExistence type="predicted"/>
<evidence type="ECO:0000313" key="2">
    <source>
        <dbReference type="EMBL" id="WJW65911.1"/>
    </source>
</evidence>
<name>A0A8T7M103_9CHLR</name>
<gene>
    <name evidence="1" type="ORF">HXX08_11740</name>
    <name evidence="2" type="ORF">OZ401_001691</name>
</gene>
<evidence type="ECO:0000313" key="4">
    <source>
        <dbReference type="Proteomes" id="UP001431572"/>
    </source>
</evidence>
<organism evidence="1 3">
    <name type="scientific">Candidatus Chlorohelix allophototropha</name>
    <dbReference type="NCBI Taxonomy" id="3003348"/>
    <lineage>
        <taxon>Bacteria</taxon>
        <taxon>Bacillati</taxon>
        <taxon>Chloroflexota</taxon>
        <taxon>Chloroflexia</taxon>
        <taxon>Candidatus Chloroheliales</taxon>
        <taxon>Candidatus Chloroheliaceae</taxon>
        <taxon>Candidatus Chlorohelix</taxon>
    </lineage>
</organism>
<dbReference type="RefSeq" id="WP_341467799.1">
    <property type="nucleotide sequence ID" value="NZ_CP128399.1"/>
</dbReference>
<reference evidence="1 3" key="1">
    <citation type="submission" date="2020-06" db="EMBL/GenBank/DDBJ databases">
        <title>Anoxygenic phototrophic Chloroflexota member uses a Type I reaction center.</title>
        <authorList>
            <person name="Tsuji J.M."/>
            <person name="Shaw N.A."/>
            <person name="Nagashima S."/>
            <person name="Venkiteswaran J."/>
            <person name="Schiff S.L."/>
            <person name="Hanada S."/>
            <person name="Tank M."/>
            <person name="Neufeld J.D."/>
        </authorList>
    </citation>
    <scope>NUCLEOTIDE SEQUENCE [LARGE SCALE GENOMIC DNA]</scope>
    <source>
        <strain evidence="1">L227-S17</strain>
    </source>
</reference>
<accession>A0A8T7M103</accession>
<dbReference type="EMBL" id="CP128399">
    <property type="protein sequence ID" value="WJW65911.1"/>
    <property type="molecule type" value="Genomic_DNA"/>
</dbReference>
<sequence length="77" mass="9080">MGYELIVERKQHQKCDNCIFIKSCFLQDVQRLQENSGIGNDCLIYQDERDLPEVQHTERYNAVAGLPPYTVRMRKPH</sequence>
<dbReference type="Proteomes" id="UP001431572">
    <property type="component" value="Chromosome 1"/>
</dbReference>
<evidence type="ECO:0000313" key="3">
    <source>
        <dbReference type="Proteomes" id="UP000521676"/>
    </source>
</evidence>
<dbReference type="Proteomes" id="UP000521676">
    <property type="component" value="Unassembled WGS sequence"/>
</dbReference>
<keyword evidence="4" id="KW-1185">Reference proteome</keyword>
<dbReference type="AlphaFoldDB" id="A0A8T7M103"/>
<dbReference type="EMBL" id="JACATZ010000001">
    <property type="protein sequence ID" value="NWJ46542.1"/>
    <property type="molecule type" value="Genomic_DNA"/>
</dbReference>